<evidence type="ECO:0000256" key="1">
    <source>
        <dbReference type="SAM" id="MobiDB-lite"/>
    </source>
</evidence>
<dbReference type="SMART" id="SM00151">
    <property type="entry name" value="SWIB"/>
    <property type="match status" value="2"/>
</dbReference>
<dbReference type="Gene3D" id="1.10.245.10">
    <property type="entry name" value="SWIB/MDM2 domain"/>
    <property type="match status" value="2"/>
</dbReference>
<dbReference type="SUPFAM" id="SSF47592">
    <property type="entry name" value="SWIB/MDM2 domain"/>
    <property type="match status" value="2"/>
</dbReference>
<feature type="compositionally biased region" description="Basic and acidic residues" evidence="1">
    <location>
        <begin position="244"/>
        <end position="256"/>
    </location>
</feature>
<dbReference type="EMBL" id="OZ034813">
    <property type="protein sequence ID" value="CAL1354057.1"/>
    <property type="molecule type" value="Genomic_DNA"/>
</dbReference>
<dbReference type="Proteomes" id="UP001497516">
    <property type="component" value="Chromosome 1"/>
</dbReference>
<sequence>MTDQEISQALHSLLHDYSTSQSSQSSAGGPAAPLTSMTAVVKHLESRLGVDLSQKAEFIRSQLQQFLFQPSHPPLPAAAPLQHHQQQPFPHPPTYKDRYAPHQTPNFLLSPGFPPHSAAGAVFSPGVTVTTAVKLDSPAALAGSALDSPKESNKGKRKGGAGGLNKLCGVSPELQVIVGHPSLPRTEIVKQLWAYIRKHNLQDPSNKRKIICDDALRVVFETDCTDMFKMNKLLSKHILRLDPPKEASAKKQKVGDEEQESQGTHAAPVPSAGIPDEEKEPQGTQAPPGPSVGISEELANFFGVSERVMLQTELFSRLWAYINGNSLEDPHNSMVIQCDTKLQELFGCESLPASKIPEVLSQHHIFRT</sequence>
<evidence type="ECO:0000259" key="2">
    <source>
        <dbReference type="PROSITE" id="PS51925"/>
    </source>
</evidence>
<proteinExistence type="predicted"/>
<protein>
    <recommendedName>
        <fullName evidence="2">DM2 domain-containing protein</fullName>
    </recommendedName>
</protein>
<dbReference type="InterPro" id="IPR036885">
    <property type="entry name" value="SWIB_MDM2_dom_sf"/>
</dbReference>
<name>A0AAV2CC25_9ROSI</name>
<dbReference type="InterPro" id="IPR019835">
    <property type="entry name" value="SWIB_domain"/>
</dbReference>
<dbReference type="CDD" id="cd10567">
    <property type="entry name" value="SWIB-MDM2_like"/>
    <property type="match status" value="2"/>
</dbReference>
<dbReference type="Pfam" id="PF02201">
    <property type="entry name" value="SWIB"/>
    <property type="match status" value="2"/>
</dbReference>
<evidence type="ECO:0000313" key="3">
    <source>
        <dbReference type="EMBL" id="CAL1354057.1"/>
    </source>
</evidence>
<feature type="domain" description="DM2" evidence="2">
    <location>
        <begin position="287"/>
        <end position="366"/>
    </location>
</feature>
<gene>
    <name evidence="3" type="ORF">LTRI10_LOCUS1910</name>
</gene>
<organism evidence="3 4">
    <name type="scientific">Linum trigynum</name>
    <dbReference type="NCBI Taxonomy" id="586398"/>
    <lineage>
        <taxon>Eukaryota</taxon>
        <taxon>Viridiplantae</taxon>
        <taxon>Streptophyta</taxon>
        <taxon>Embryophyta</taxon>
        <taxon>Tracheophyta</taxon>
        <taxon>Spermatophyta</taxon>
        <taxon>Magnoliopsida</taxon>
        <taxon>eudicotyledons</taxon>
        <taxon>Gunneridae</taxon>
        <taxon>Pentapetalae</taxon>
        <taxon>rosids</taxon>
        <taxon>fabids</taxon>
        <taxon>Malpighiales</taxon>
        <taxon>Linaceae</taxon>
        <taxon>Linum</taxon>
    </lineage>
</organism>
<reference evidence="3 4" key="1">
    <citation type="submission" date="2024-04" db="EMBL/GenBank/DDBJ databases">
        <authorList>
            <person name="Fracassetti M."/>
        </authorList>
    </citation>
    <scope>NUCLEOTIDE SEQUENCE [LARGE SCALE GENOMIC DNA]</scope>
</reference>
<keyword evidence="4" id="KW-1185">Reference proteome</keyword>
<accession>A0AAV2CC25</accession>
<dbReference type="AlphaFoldDB" id="A0AAV2CC25"/>
<dbReference type="InterPro" id="IPR003121">
    <property type="entry name" value="SWIB_MDM2_domain"/>
</dbReference>
<feature type="compositionally biased region" description="Low complexity" evidence="1">
    <location>
        <begin position="78"/>
        <end position="88"/>
    </location>
</feature>
<evidence type="ECO:0000313" key="4">
    <source>
        <dbReference type="Proteomes" id="UP001497516"/>
    </source>
</evidence>
<feature type="domain" description="DM2" evidence="2">
    <location>
        <begin position="163"/>
        <end position="240"/>
    </location>
</feature>
<dbReference type="PANTHER" id="PTHR13844">
    <property type="entry name" value="SWI/SNF-RELATED MATRIX-ASSOCIATED ACTIN-DEPENDENT REGULATOR OF CHROMATIN SUBFAMILY D"/>
    <property type="match status" value="1"/>
</dbReference>
<feature type="region of interest" description="Disordered" evidence="1">
    <location>
        <begin position="143"/>
        <end position="163"/>
    </location>
</feature>
<feature type="region of interest" description="Disordered" evidence="1">
    <location>
        <begin position="71"/>
        <end position="91"/>
    </location>
</feature>
<feature type="region of interest" description="Disordered" evidence="1">
    <location>
        <begin position="244"/>
        <end position="292"/>
    </location>
</feature>
<dbReference type="PROSITE" id="PS51925">
    <property type="entry name" value="SWIB_MDM2"/>
    <property type="match status" value="2"/>
</dbReference>